<evidence type="ECO:0000313" key="2">
    <source>
        <dbReference type="Proteomes" id="UP001200145"/>
    </source>
</evidence>
<name>A0ABS9BNK7_9BACT</name>
<accession>A0ABS9BNK7</accession>
<dbReference type="Proteomes" id="UP001200145">
    <property type="component" value="Unassembled WGS sequence"/>
</dbReference>
<comment type="caution">
    <text evidence="1">The sequence shown here is derived from an EMBL/GenBank/DDBJ whole genome shotgun (WGS) entry which is preliminary data.</text>
</comment>
<keyword evidence="2" id="KW-1185">Reference proteome</keyword>
<proteinExistence type="predicted"/>
<reference evidence="1 2" key="1">
    <citation type="submission" date="2022-01" db="EMBL/GenBank/DDBJ databases">
        <title>Flavihumibacter sp. nov., isolated from sediment of a river.</title>
        <authorList>
            <person name="Liu H."/>
        </authorList>
    </citation>
    <scope>NUCLEOTIDE SEQUENCE [LARGE SCALE GENOMIC DNA]</scope>
    <source>
        <strain evidence="1 2">RY-1</strain>
    </source>
</reference>
<protein>
    <submittedName>
        <fullName evidence="1">Uncharacterized protein</fullName>
    </submittedName>
</protein>
<evidence type="ECO:0000313" key="1">
    <source>
        <dbReference type="EMBL" id="MCF1716186.1"/>
    </source>
</evidence>
<gene>
    <name evidence="1" type="ORF">L0U88_16210</name>
</gene>
<organism evidence="1 2">
    <name type="scientific">Flavihumibacter fluminis</name>
    <dbReference type="NCBI Taxonomy" id="2909236"/>
    <lineage>
        <taxon>Bacteria</taxon>
        <taxon>Pseudomonadati</taxon>
        <taxon>Bacteroidota</taxon>
        <taxon>Chitinophagia</taxon>
        <taxon>Chitinophagales</taxon>
        <taxon>Chitinophagaceae</taxon>
        <taxon>Flavihumibacter</taxon>
    </lineage>
</organism>
<dbReference type="EMBL" id="JAKEVY010000004">
    <property type="protein sequence ID" value="MCF1716186.1"/>
    <property type="molecule type" value="Genomic_DNA"/>
</dbReference>
<sequence length="174" mass="20987">MISFELNRHLEIDEEFQGINLTEFAVVLEAEINNDEIVDRFIRSKNLSYDSLRDCVKKEPGIGYLRQAFNIEKISISDFRKLNKEKTRQFLLDFSNEPDWGNDKDEFKTLLNRYLEIHQQFGDDNYFYVLSKDWFSPDDKKLLIPESWCYTYYFIIVSIDRENNVLTIMEWTYD</sequence>
<dbReference type="RefSeq" id="WP_234867162.1">
    <property type="nucleotide sequence ID" value="NZ_JAKEVY010000004.1"/>
</dbReference>